<organism evidence="1 2">
    <name type="scientific">Eretmocerus hayati</name>
    <dbReference type="NCBI Taxonomy" id="131215"/>
    <lineage>
        <taxon>Eukaryota</taxon>
        <taxon>Metazoa</taxon>
        <taxon>Ecdysozoa</taxon>
        <taxon>Arthropoda</taxon>
        <taxon>Hexapoda</taxon>
        <taxon>Insecta</taxon>
        <taxon>Pterygota</taxon>
        <taxon>Neoptera</taxon>
        <taxon>Endopterygota</taxon>
        <taxon>Hymenoptera</taxon>
        <taxon>Apocrita</taxon>
        <taxon>Proctotrupomorpha</taxon>
        <taxon>Chalcidoidea</taxon>
        <taxon>Aphelinidae</taxon>
        <taxon>Aphelininae</taxon>
        <taxon>Eretmocerus</taxon>
    </lineage>
</organism>
<accession>A0ACC2NP24</accession>
<sequence>MHGTTSRVGGQYVEQSGLEGRLIHSTANKSVCPVMAVTQELDRAARSHPLPDLGAENPSFDEKMHHVIDGQRLSHQKFDEAQLLNRHANEDTMGTKDLQFTRTLKSNRVQQLYEEDAQSTQSMITTPLLYNSMQTGGSIGGGPAVVSTHNRQHDNNDHSHMTRSIDSPMHAKIKPPGERFILLSEGNRYMAKFRVNARRMVLQVLPPPRDSINPVLWLESSIRDIWQYIVDLGRGDTFECCRVKEITLNYENSLKINFESINQLLDSYSHDKDGERGEGIGHTIDLNYRAIRRTPLHEVVTRDETKTCSIVLKKRWCVSKELSLLFGYCPTDYANLIL</sequence>
<reference evidence="1" key="1">
    <citation type="submission" date="2023-04" db="EMBL/GenBank/DDBJ databases">
        <title>A chromosome-level genome assembly of the parasitoid wasp Eretmocerus hayati.</title>
        <authorList>
            <person name="Zhong Y."/>
            <person name="Liu S."/>
            <person name="Liu Y."/>
        </authorList>
    </citation>
    <scope>NUCLEOTIDE SEQUENCE</scope>
    <source>
        <strain evidence="1">ZJU_SS_LIU_2023</strain>
    </source>
</reference>
<evidence type="ECO:0000313" key="2">
    <source>
        <dbReference type="Proteomes" id="UP001239111"/>
    </source>
</evidence>
<name>A0ACC2NP24_9HYME</name>
<dbReference type="EMBL" id="CM056743">
    <property type="protein sequence ID" value="KAJ8671997.1"/>
    <property type="molecule type" value="Genomic_DNA"/>
</dbReference>
<protein>
    <submittedName>
        <fullName evidence="1">Uncharacterized protein</fullName>
    </submittedName>
</protein>
<dbReference type="Proteomes" id="UP001239111">
    <property type="component" value="Chromosome 3"/>
</dbReference>
<evidence type="ECO:0000313" key="1">
    <source>
        <dbReference type="EMBL" id="KAJ8671997.1"/>
    </source>
</evidence>
<gene>
    <name evidence="1" type="ORF">QAD02_003256</name>
</gene>
<proteinExistence type="predicted"/>
<comment type="caution">
    <text evidence="1">The sequence shown here is derived from an EMBL/GenBank/DDBJ whole genome shotgun (WGS) entry which is preliminary data.</text>
</comment>
<keyword evidence="2" id="KW-1185">Reference proteome</keyword>